<keyword evidence="5" id="KW-1185">Reference proteome</keyword>
<dbReference type="GO" id="GO:0015977">
    <property type="term" value="P:carbon fixation"/>
    <property type="evidence" value="ECO:0007669"/>
    <property type="project" value="UniProtKB-ARBA"/>
</dbReference>
<dbReference type="SUPFAM" id="SSF52096">
    <property type="entry name" value="ClpP/crotonase"/>
    <property type="match status" value="2"/>
</dbReference>
<dbReference type="eggNOG" id="COG4799">
    <property type="taxonomic scope" value="Bacteria"/>
</dbReference>
<dbReference type="OrthoDB" id="9803706at2"/>
<dbReference type="PROSITE" id="PS50980">
    <property type="entry name" value="COA_CT_NTER"/>
    <property type="match status" value="1"/>
</dbReference>
<dbReference type="PANTHER" id="PTHR43842:SF2">
    <property type="entry name" value="PROPIONYL-COA CARBOXYLASE BETA CHAIN, MITOCHONDRIAL"/>
    <property type="match status" value="1"/>
</dbReference>
<dbReference type="EMBL" id="ACZI02000001">
    <property type="protein sequence ID" value="EFV11839.1"/>
    <property type="molecule type" value="Genomic_DNA"/>
</dbReference>
<dbReference type="Proteomes" id="UP000004816">
    <property type="component" value="Unassembled WGS sequence"/>
</dbReference>
<dbReference type="GO" id="GO:0004658">
    <property type="term" value="F:propionyl-CoA carboxylase activity"/>
    <property type="evidence" value="ECO:0007669"/>
    <property type="project" value="UniProtKB-ARBA"/>
</dbReference>
<protein>
    <recommendedName>
        <fullName evidence="6">Methylmalonyl-CoA carboxyltransferase</fullName>
    </recommendedName>
</protein>
<evidence type="ECO:0000259" key="2">
    <source>
        <dbReference type="PROSITE" id="PS50980"/>
    </source>
</evidence>
<evidence type="ECO:0000256" key="1">
    <source>
        <dbReference type="ARBA" id="ARBA00006102"/>
    </source>
</evidence>
<dbReference type="GO" id="GO:0009317">
    <property type="term" value="C:acetyl-CoA carboxylase complex"/>
    <property type="evidence" value="ECO:0007669"/>
    <property type="project" value="TreeGrafter"/>
</dbReference>
<dbReference type="HOGENOM" id="CLU_018822_6_2_11"/>
<dbReference type="InterPro" id="IPR034733">
    <property type="entry name" value="AcCoA_carboxyl_beta"/>
</dbReference>
<comment type="caution">
    <text evidence="4">The sequence shown here is derived from an EMBL/GenBank/DDBJ whole genome shotgun (WGS) entry which is preliminary data.</text>
</comment>
<name>E5XV03_SEGRC</name>
<dbReference type="Pfam" id="PF01039">
    <property type="entry name" value="Carboxyl_trans"/>
    <property type="match status" value="1"/>
</dbReference>
<feature type="domain" description="CoA carboxyltransferase C-terminal" evidence="3">
    <location>
        <begin position="286"/>
        <end position="533"/>
    </location>
</feature>
<proteinExistence type="inferred from homology"/>
<organism evidence="4 5">
    <name type="scientific">Segniliparus rugosus (strain ATCC BAA-974 / DSM 45345 / CCUG 50838 / CIP 108380 / JCM 13579 / CDC 945)</name>
    <dbReference type="NCBI Taxonomy" id="679197"/>
    <lineage>
        <taxon>Bacteria</taxon>
        <taxon>Bacillati</taxon>
        <taxon>Actinomycetota</taxon>
        <taxon>Actinomycetes</taxon>
        <taxon>Mycobacteriales</taxon>
        <taxon>Segniliparaceae</taxon>
        <taxon>Segniliparus</taxon>
    </lineage>
</organism>
<evidence type="ECO:0000259" key="3">
    <source>
        <dbReference type="PROSITE" id="PS50989"/>
    </source>
</evidence>
<dbReference type="InterPro" id="IPR011762">
    <property type="entry name" value="COA_CT_N"/>
</dbReference>
<dbReference type="Gene3D" id="3.90.226.10">
    <property type="entry name" value="2-enoyl-CoA Hydratase, Chain A, domain 1"/>
    <property type="match status" value="2"/>
</dbReference>
<comment type="similarity">
    <text evidence="1">Belongs to the AccD/PCCB family.</text>
</comment>
<dbReference type="GO" id="GO:0003989">
    <property type="term" value="F:acetyl-CoA carboxylase activity"/>
    <property type="evidence" value="ECO:0007669"/>
    <property type="project" value="UniProtKB-ARBA"/>
</dbReference>
<reference evidence="4 5" key="1">
    <citation type="journal article" date="2011" name="Stand. Genomic Sci.">
        <title>High quality draft genome sequence of Segniliparus rugosus CDC 945(T)= (ATCC BAA-974(T)).</title>
        <authorList>
            <person name="Earl A.M."/>
            <person name="Desjardins C.A."/>
            <person name="Fitzgerald M.G."/>
            <person name="Arachchi H.M."/>
            <person name="Zeng Q."/>
            <person name="Mehta T."/>
            <person name="Griggs A."/>
            <person name="Birren B.W."/>
            <person name="Toney N.C."/>
            <person name="Carr J."/>
            <person name="Posey J."/>
            <person name="Butler W.R."/>
        </authorList>
    </citation>
    <scope>NUCLEOTIDE SEQUENCE [LARGE SCALE GENOMIC DNA]</scope>
    <source>
        <strain evidence="5">ATCC BAA-974 / DSM 45345 / CCUG 50838 / CIP 108380 / JCM 13579 / CDC 945</strain>
    </source>
</reference>
<dbReference type="PROSITE" id="PS50989">
    <property type="entry name" value="COA_CT_CTER"/>
    <property type="match status" value="1"/>
</dbReference>
<gene>
    <name evidence="4" type="ORF">HMPREF9336_03325</name>
</gene>
<dbReference type="STRING" id="679197.HMPREF9336_03325"/>
<dbReference type="FunFam" id="3.90.226.10:FF:000017">
    <property type="entry name" value="Propionyl-CoA carboxylase subunit beta 5"/>
    <property type="match status" value="1"/>
</dbReference>
<dbReference type="InterPro" id="IPR029045">
    <property type="entry name" value="ClpP/crotonase-like_dom_sf"/>
</dbReference>
<accession>E5XV03</accession>
<feature type="domain" description="CoA carboxyltransferase N-terminal" evidence="2">
    <location>
        <begin position="10"/>
        <end position="271"/>
    </location>
</feature>
<dbReference type="AlphaFoldDB" id="E5XV03"/>
<dbReference type="InterPro" id="IPR011763">
    <property type="entry name" value="COA_CT_C"/>
</dbReference>
<dbReference type="FunFam" id="3.90.226.10:FF:000016">
    <property type="entry name" value="Propionyl-CoA carboxylase, beta subunit"/>
    <property type="match status" value="1"/>
</dbReference>
<dbReference type="InterPro" id="IPR051047">
    <property type="entry name" value="AccD/PCCB"/>
</dbReference>
<dbReference type="RefSeq" id="WP_007472247.1">
    <property type="nucleotide sequence ID" value="NZ_KI391953.1"/>
</dbReference>
<evidence type="ECO:0008006" key="6">
    <source>
        <dbReference type="Google" id="ProtNLM"/>
    </source>
</evidence>
<evidence type="ECO:0000313" key="4">
    <source>
        <dbReference type="EMBL" id="EFV11839.1"/>
    </source>
</evidence>
<evidence type="ECO:0000313" key="5">
    <source>
        <dbReference type="Proteomes" id="UP000004816"/>
    </source>
</evidence>
<dbReference type="PANTHER" id="PTHR43842">
    <property type="entry name" value="PROPIONYL-COA CARBOXYLASE BETA CHAIN"/>
    <property type="match status" value="1"/>
</dbReference>
<sequence length="540" mass="57762">MTTAEPVEAPSIHTTAGKLHDMRQRLAETQKPVGEAAVEAVHAKGKQTARERVDALLDEGSFVEFDALAKHRSTNFGMGAKRPLGDGVVTGYGTIDGREVCVFSQDATVFGGSLSEANGEKITKVMDLAIKTGRPLIGIYDGGGARIQEGVVSLAQFGEIFHRNVRASGVIPQISIVLGAAAGGAVYSPALTDFIIMVDKSSQLFITGPDVIKTVTGEEVTMEELGGAHTHMTKSGTAHHVAHSEGEALEFAKELLAYLPNNNRAEAPRYTHEHPVTFPIENSVTHDDEELDAIIPDSPNQPYDMRDVISRIVDDGELLEIQPNYAQNVLVGFARIEGRSIGVVANQPMVLAGCLDIAASEKAARFIRTCDAFGIPILSLVDVPGFLPGAEQEHDGIIRRGAKLLFAYGEATVGKITVITRKAYGGAYICMGSKHMGADVNLAWPTAEIAVMGASGAVNIVHRRTLADAAKNGDDIEGLRAKLQDEYEATLYNPYVAAERGYVDAVILPSHTRAQVSVALRVLERKVAPLPPKKHGNIPL</sequence>